<feature type="compositionally biased region" description="Basic and acidic residues" evidence="6">
    <location>
        <begin position="267"/>
        <end position="278"/>
    </location>
</feature>
<dbReference type="PANTHER" id="PTHR12751">
    <property type="entry name" value="PHOSPHATASE AND ACTIN REGULATOR PHACTR"/>
    <property type="match status" value="1"/>
</dbReference>
<feature type="compositionally biased region" description="Polar residues" evidence="6">
    <location>
        <begin position="107"/>
        <end position="119"/>
    </location>
</feature>
<evidence type="ECO:0000256" key="4">
    <source>
        <dbReference type="PROSITE-ProRule" id="PRU00401"/>
    </source>
</evidence>
<feature type="compositionally biased region" description="Acidic residues" evidence="6">
    <location>
        <begin position="447"/>
        <end position="458"/>
    </location>
</feature>
<dbReference type="GO" id="GO:0030036">
    <property type="term" value="P:actin cytoskeleton organization"/>
    <property type="evidence" value="ECO:0007669"/>
    <property type="project" value="TreeGrafter"/>
</dbReference>
<feature type="region of interest" description="Disordered" evidence="6">
    <location>
        <begin position="484"/>
        <end position="503"/>
    </location>
</feature>
<dbReference type="RefSeq" id="XP_029690941.1">
    <property type="nucleotide sequence ID" value="XM_029835081.1"/>
</dbReference>
<dbReference type="InParanoid" id="H2SM31"/>
<evidence type="ECO:0000256" key="2">
    <source>
        <dbReference type="ARBA" id="ARBA00022737"/>
    </source>
</evidence>
<dbReference type="Ensembl" id="ENSTRUT00000013529.3">
    <property type="protein sequence ID" value="ENSTRUP00000013467.3"/>
    <property type="gene ID" value="ENSTRUG00000005587.3"/>
</dbReference>
<protein>
    <recommendedName>
        <fullName evidence="5">Phosphatase and actin regulator</fullName>
    </recommendedName>
</protein>
<dbReference type="Pfam" id="PF02755">
    <property type="entry name" value="RPEL"/>
    <property type="match status" value="4"/>
</dbReference>
<feature type="repeat" description="RPEL" evidence="4">
    <location>
        <begin position="547"/>
        <end position="572"/>
    </location>
</feature>
<dbReference type="GeneID" id="101075955"/>
<evidence type="ECO:0000313" key="7">
    <source>
        <dbReference type="Ensembl" id="ENSTRUP00000013467.3"/>
    </source>
</evidence>
<feature type="repeat" description="RPEL" evidence="4">
    <location>
        <begin position="76"/>
        <end position="101"/>
    </location>
</feature>
<feature type="region of interest" description="Disordered" evidence="6">
    <location>
        <begin position="107"/>
        <end position="463"/>
    </location>
</feature>
<reference evidence="7" key="3">
    <citation type="submission" date="2025-09" db="UniProtKB">
        <authorList>
            <consortium name="Ensembl"/>
        </authorList>
    </citation>
    <scope>IDENTIFICATION</scope>
</reference>
<dbReference type="eggNOG" id="KOG4339">
    <property type="taxonomic scope" value="Eukaryota"/>
</dbReference>
<sequence>MGQTAVSAVSQADNVDALEKSSSLSSSDLVVDSAANTQNSHAARQQRGKLSSLGKLFKPWKWRKKKTSDKFQDLSKVLERKISTRQTREELIQKGVLILDQDETITTENQNGHATSSGTSEEVKVHVESSEMEEQDRASDSSSKENKTERCDTKSLARVNQARPRDVQAKKQPSATLPASSKPAGGTAVATRHRDTASGTKKASKPTGKAGSSSQVKANPRNTNNINRGNAKSSHPKKTGCTTKNTSSSTLHSRGTKNAADAVAQNNRKDARTNRKSDPPTAAAAQKTSETSGQPADLRSSPRLSHGISTSLNDKEGLQGASGLESCSKVSVPSGETHSSGAPESQGVAPDIKNATEDNSCSRGELDFSSRGEKPLRTRCEAGEDQIQSEEKAPSDESSLRSAECQPERPQGLSVKTECAEVTIIPNRPRDSQTSDSDSDGPILYRDEEEEEEEEDEYTNSSLAMKIRRRDTLNIKLGNRPSKRELEEKNILPRSSETERHELRQQIGCKLVRRLSQRPTTEELEQRNILRQKNEAEEQEAKQEIKRRLSRKLSVRPTVAELVARRILRFNEYVEVTDAKDYDRRADKPWTRLTPADKAAIRKELNEFKSREMEVHEDSKHFTRFHRP</sequence>
<proteinExistence type="inferred from homology"/>
<dbReference type="Gene3D" id="6.10.140.1750">
    <property type="match status" value="1"/>
</dbReference>
<feature type="compositionally biased region" description="Polar residues" evidence="6">
    <location>
        <begin position="328"/>
        <end position="343"/>
    </location>
</feature>
<keyword evidence="3 5" id="KW-0009">Actin-binding</keyword>
<feature type="compositionally biased region" description="Basic and acidic residues" evidence="6">
    <location>
        <begin position="121"/>
        <end position="155"/>
    </location>
</feature>
<dbReference type="GO" id="GO:0003779">
    <property type="term" value="F:actin binding"/>
    <property type="evidence" value="ECO:0007669"/>
    <property type="project" value="UniProtKB-KW"/>
</dbReference>
<feature type="compositionally biased region" description="Basic and acidic residues" evidence="6">
    <location>
        <begin position="364"/>
        <end position="382"/>
    </location>
</feature>
<accession>H2SM31</accession>
<reference evidence="7" key="2">
    <citation type="submission" date="2025-08" db="UniProtKB">
        <authorList>
            <consortium name="Ensembl"/>
        </authorList>
    </citation>
    <scope>IDENTIFICATION</scope>
</reference>
<dbReference type="InterPro" id="IPR004018">
    <property type="entry name" value="RPEL_repeat"/>
</dbReference>
<dbReference type="OMA" id="GPSHKGD"/>
<dbReference type="AlphaFoldDB" id="H2SM31"/>
<feature type="compositionally biased region" description="Basic and acidic residues" evidence="6">
    <location>
        <begin position="389"/>
        <end position="399"/>
    </location>
</feature>
<evidence type="ECO:0000256" key="5">
    <source>
        <dbReference type="RuleBase" id="RU301113"/>
    </source>
</evidence>
<evidence type="ECO:0000256" key="3">
    <source>
        <dbReference type="ARBA" id="ARBA00023203"/>
    </source>
</evidence>
<comment type="similarity">
    <text evidence="1 5">Belongs to the phosphatase and actin regulator family.</text>
</comment>
<dbReference type="SMART" id="SM00707">
    <property type="entry name" value="RPEL"/>
    <property type="match status" value="4"/>
</dbReference>
<dbReference type="PANTHER" id="PTHR12751:SF5">
    <property type="entry name" value="PHOSPHATASE AND ACTIN REGULATOR 2"/>
    <property type="match status" value="1"/>
</dbReference>
<dbReference type="PROSITE" id="PS51073">
    <property type="entry name" value="RPEL"/>
    <property type="match status" value="4"/>
</dbReference>
<feature type="region of interest" description="Disordered" evidence="6">
    <location>
        <begin position="1"/>
        <end position="50"/>
    </location>
</feature>
<evidence type="ECO:0000256" key="6">
    <source>
        <dbReference type="SAM" id="MobiDB-lite"/>
    </source>
</evidence>
<dbReference type="Proteomes" id="UP000005226">
    <property type="component" value="Chromosome 4"/>
</dbReference>
<dbReference type="Gene3D" id="6.10.140.2130">
    <property type="match status" value="1"/>
</dbReference>
<organism evidence="7 8">
    <name type="scientific">Takifugu rubripes</name>
    <name type="common">Japanese pufferfish</name>
    <name type="synonym">Fugu rubripes</name>
    <dbReference type="NCBI Taxonomy" id="31033"/>
    <lineage>
        <taxon>Eukaryota</taxon>
        <taxon>Metazoa</taxon>
        <taxon>Chordata</taxon>
        <taxon>Craniata</taxon>
        <taxon>Vertebrata</taxon>
        <taxon>Euteleostomi</taxon>
        <taxon>Actinopterygii</taxon>
        <taxon>Neopterygii</taxon>
        <taxon>Teleostei</taxon>
        <taxon>Neoteleostei</taxon>
        <taxon>Acanthomorphata</taxon>
        <taxon>Eupercaria</taxon>
        <taxon>Tetraodontiformes</taxon>
        <taxon>Tetradontoidea</taxon>
        <taxon>Tetraodontidae</taxon>
        <taxon>Takifugu</taxon>
    </lineage>
</organism>
<dbReference type="GeneTree" id="ENSGT00940000157628"/>
<comment type="subunit">
    <text evidence="5">Binds PPP1CA and actin.</text>
</comment>
<feature type="compositionally biased region" description="Low complexity" evidence="6">
    <location>
        <begin position="219"/>
        <end position="230"/>
    </location>
</feature>
<evidence type="ECO:0000256" key="1">
    <source>
        <dbReference type="ARBA" id="ARBA00009795"/>
    </source>
</evidence>
<feature type="compositionally biased region" description="Polar residues" evidence="6">
    <location>
        <begin position="240"/>
        <end position="253"/>
    </location>
</feature>
<evidence type="ECO:0000313" key="8">
    <source>
        <dbReference type="Proteomes" id="UP000005226"/>
    </source>
</evidence>
<gene>
    <name evidence="7" type="primary">phactr2</name>
</gene>
<feature type="repeat" description="RPEL" evidence="4">
    <location>
        <begin position="471"/>
        <end position="496"/>
    </location>
</feature>
<dbReference type="GO" id="GO:0004864">
    <property type="term" value="F:protein phosphatase inhibitor activity"/>
    <property type="evidence" value="ECO:0007669"/>
    <property type="project" value="UniProtKB-UniRule"/>
</dbReference>
<keyword evidence="8" id="KW-1185">Reference proteome</keyword>
<feature type="compositionally biased region" description="Low complexity" evidence="6">
    <location>
        <begin position="20"/>
        <end position="35"/>
    </location>
</feature>
<name>H2SM31_TAKRU</name>
<feature type="compositionally biased region" description="Polar residues" evidence="6">
    <location>
        <begin position="1"/>
        <end position="13"/>
    </location>
</feature>
<keyword evidence="2 5" id="KW-0677">Repeat</keyword>
<feature type="repeat" description="RPEL" evidence="4">
    <location>
        <begin position="509"/>
        <end position="534"/>
    </location>
</feature>
<reference evidence="7 8" key="1">
    <citation type="journal article" date="2011" name="Genome Biol. Evol.">
        <title>Integration of the genetic map and genome assembly of fugu facilitates insights into distinct features of genome evolution in teleosts and mammals.</title>
        <authorList>
            <person name="Kai W."/>
            <person name="Kikuchi K."/>
            <person name="Tohari S."/>
            <person name="Chew A.K."/>
            <person name="Tay A."/>
            <person name="Fujiwara A."/>
            <person name="Hosoya S."/>
            <person name="Suetake H."/>
            <person name="Naruse K."/>
            <person name="Brenner S."/>
            <person name="Suzuki Y."/>
            <person name="Venkatesh B."/>
        </authorList>
    </citation>
    <scope>NUCLEOTIDE SEQUENCE [LARGE SCALE GENOMIC DNA]</scope>
</reference>